<comment type="caution">
    <text evidence="2">The sequence shown here is derived from an EMBL/GenBank/DDBJ whole genome shotgun (WGS) entry which is preliminary data.</text>
</comment>
<reference evidence="2" key="1">
    <citation type="submission" date="2021-01" db="EMBL/GenBank/DDBJ databases">
        <title>Whole genome shotgun sequence of Virgisporangium aurantiacum NBRC 16421.</title>
        <authorList>
            <person name="Komaki H."/>
            <person name="Tamura T."/>
        </authorList>
    </citation>
    <scope>NUCLEOTIDE SEQUENCE</scope>
    <source>
        <strain evidence="2">NBRC 16421</strain>
    </source>
</reference>
<dbReference type="PANTHER" id="PTHR37507">
    <property type="entry name" value="SPORULATION PROTEIN YDCC"/>
    <property type="match status" value="1"/>
</dbReference>
<dbReference type="SUPFAM" id="SSF89392">
    <property type="entry name" value="Prokaryotic lipoproteins and lipoprotein localization factors"/>
    <property type="match status" value="1"/>
</dbReference>
<accession>A0A8J4E0Y5</accession>
<gene>
    <name evidence="2" type="ORF">Vau01_057560</name>
</gene>
<dbReference type="Proteomes" id="UP000612585">
    <property type="component" value="Unassembled WGS sequence"/>
</dbReference>
<organism evidence="2 3">
    <name type="scientific">Virgisporangium aurantiacum</name>
    <dbReference type="NCBI Taxonomy" id="175570"/>
    <lineage>
        <taxon>Bacteria</taxon>
        <taxon>Bacillati</taxon>
        <taxon>Actinomycetota</taxon>
        <taxon>Actinomycetes</taxon>
        <taxon>Micromonosporales</taxon>
        <taxon>Micromonosporaceae</taxon>
        <taxon>Virgisporangium</taxon>
    </lineage>
</organism>
<sequence length="354" mass="36916">MSIFATRPALRWLVPVAVTAVVVGGGAAARSIAASAEPSLPARSAAQLLVDLQTAPLDGLSGTVRTNAALGLPELPDVDSQGSTDITQLLTGSRTARVWYSGPDKVRVALLGTLGEADVIRNGTDVWHWDSKAKKAVHSTISGATPDPRLPQTPQDAADLALKALDPTTTVSTGSSARVAGRDAYELILTPKDAASLVGQVRLAIDAKEHVPLRVQVFAKGTGQPAFEVAFTQVSFDRPSDSQFVFKPPAGTTVEEAPQTVPDAAGKTEKASKVIGQGWTAVLATTLPAPSGDSDESGRAQAQSVLDRLPRVSGDWGSGRLLSGKLFTVLLTDDNRVFAGAVSPERLYEAARAK</sequence>
<dbReference type="InterPro" id="IPR029046">
    <property type="entry name" value="LolA/LolB/LppX"/>
</dbReference>
<evidence type="ECO:0000313" key="3">
    <source>
        <dbReference type="Proteomes" id="UP000612585"/>
    </source>
</evidence>
<dbReference type="Pfam" id="PF03888">
    <property type="entry name" value="MucB_RseB"/>
    <property type="match status" value="1"/>
</dbReference>
<evidence type="ECO:0000259" key="1">
    <source>
        <dbReference type="Pfam" id="PF03888"/>
    </source>
</evidence>
<dbReference type="RefSeq" id="WP_203998680.1">
    <property type="nucleotide sequence ID" value="NZ_BOPG01000034.1"/>
</dbReference>
<evidence type="ECO:0000313" key="2">
    <source>
        <dbReference type="EMBL" id="GIJ58240.1"/>
    </source>
</evidence>
<proteinExistence type="predicted"/>
<dbReference type="InterPro" id="IPR052944">
    <property type="entry name" value="Sporulation_related"/>
</dbReference>
<protein>
    <recommendedName>
        <fullName evidence="1">MucB/RseB N-terminal domain-containing protein</fullName>
    </recommendedName>
</protein>
<name>A0A8J4E0Y5_9ACTN</name>
<dbReference type="AlphaFoldDB" id="A0A8J4E0Y5"/>
<dbReference type="Gene3D" id="2.50.20.10">
    <property type="entry name" value="Lipoprotein localisation LolA/LolB/LppX"/>
    <property type="match status" value="1"/>
</dbReference>
<dbReference type="PANTHER" id="PTHR37507:SF2">
    <property type="entry name" value="SPORULATION PROTEIN YDCC"/>
    <property type="match status" value="1"/>
</dbReference>
<dbReference type="InterPro" id="IPR033434">
    <property type="entry name" value="MucB/RseB_N"/>
</dbReference>
<dbReference type="EMBL" id="BOPG01000034">
    <property type="protein sequence ID" value="GIJ58240.1"/>
    <property type="molecule type" value="Genomic_DNA"/>
</dbReference>
<feature type="domain" description="MucB/RseB N-terminal" evidence="1">
    <location>
        <begin position="116"/>
        <end position="241"/>
    </location>
</feature>
<keyword evidence="3" id="KW-1185">Reference proteome</keyword>